<dbReference type="EMBL" id="VDMQ01000007">
    <property type="protein sequence ID" value="TNM54074.1"/>
    <property type="molecule type" value="Genomic_DNA"/>
</dbReference>
<evidence type="ECO:0000256" key="1">
    <source>
        <dbReference type="ARBA" id="ARBA00001933"/>
    </source>
</evidence>
<dbReference type="GO" id="GO:0008483">
    <property type="term" value="F:transaminase activity"/>
    <property type="evidence" value="ECO:0007669"/>
    <property type="project" value="UniProtKB-KW"/>
</dbReference>
<dbReference type="Gene3D" id="3.90.1150.10">
    <property type="entry name" value="Aspartate Aminotransferase, domain 1"/>
    <property type="match status" value="1"/>
</dbReference>
<sequence length="406" mass="43391">MTISDAAPTKPETAPEPQPVPAASRILLSGPDVGELEEEFLLRAFRSGWIAPVGPDLEAFETELAAKVGVSYAVGLSSGTAALHLGLLGLGVRPGDLVITSTMTFAATANAITYCGAEPVFVDCSSDGNMDPVQLHRALKNSIRGKKKPAAIVPVDLLGRPADYDRILPIAAEFEVPVLVDAAESLGSRYGAVTCGSFGDAAVVSFNGNKIMTTSGGGALLTDDSRLAEYARFLSTQAREPVAHYEHREIGFNYRLSNLLASIGRAQLTRLDAMVDRRREIRRRYSDTIASVQGVSVFGNDNDHCDNAWLTAILVDEHRTGFSAAELGAWLAEHDIETRPLWKPMHLQPVFAEAPIYGGEVSERIFSTGLNLPSGSKMTDADIEHVIVIATAYFELRGAAVDGAAP</sequence>
<accession>A0A5C4X008</accession>
<reference evidence="6 7" key="1">
    <citation type="submission" date="2019-06" db="EMBL/GenBank/DDBJ databases">
        <authorList>
            <person name="Mardanova A.M."/>
            <person name="Pudova D.S."/>
            <person name="Shagimardanova E.I."/>
            <person name="Gogoleva N.E."/>
            <person name="Lutfullin M.T."/>
            <person name="Hadieva G.F."/>
            <person name="Sharipova M.R."/>
        </authorList>
    </citation>
    <scope>NUCLEOTIDE SEQUENCE [LARGE SCALE GENOMIC DNA]</scope>
    <source>
        <strain evidence="6 7">MG-1</strain>
    </source>
</reference>
<feature type="region of interest" description="Disordered" evidence="5">
    <location>
        <begin position="1"/>
        <end position="22"/>
    </location>
</feature>
<evidence type="ECO:0000256" key="2">
    <source>
        <dbReference type="PIRSR" id="PIRSR000390-1"/>
    </source>
</evidence>
<feature type="modified residue" description="N6-(pyridoxal phosphate)lysine" evidence="3">
    <location>
        <position position="210"/>
    </location>
</feature>
<organism evidence="6 7">
    <name type="scientific">Brevibacterium sediminis</name>
    <dbReference type="NCBI Taxonomy" id="1857024"/>
    <lineage>
        <taxon>Bacteria</taxon>
        <taxon>Bacillati</taxon>
        <taxon>Actinomycetota</taxon>
        <taxon>Actinomycetes</taxon>
        <taxon>Micrococcales</taxon>
        <taxon>Brevibacteriaceae</taxon>
        <taxon>Brevibacterium</taxon>
    </lineage>
</organism>
<dbReference type="PIRSF" id="PIRSF000390">
    <property type="entry name" value="PLP_StrS"/>
    <property type="match status" value="1"/>
</dbReference>
<comment type="caution">
    <text evidence="6">The sequence shown here is derived from an EMBL/GenBank/DDBJ whole genome shotgun (WGS) entry which is preliminary data.</text>
</comment>
<dbReference type="Pfam" id="PF01041">
    <property type="entry name" value="DegT_DnrJ_EryC1"/>
    <property type="match status" value="1"/>
</dbReference>
<name>A0A5C4X008_9MICO</name>
<dbReference type="SUPFAM" id="SSF53383">
    <property type="entry name" value="PLP-dependent transferases"/>
    <property type="match status" value="1"/>
</dbReference>
<keyword evidence="6" id="KW-0808">Transferase</keyword>
<proteinExistence type="inferred from homology"/>
<dbReference type="PANTHER" id="PTHR30244:SF34">
    <property type="entry name" value="DTDP-4-AMINO-4,6-DIDEOXYGALACTOSE TRANSAMINASE"/>
    <property type="match status" value="1"/>
</dbReference>
<evidence type="ECO:0000256" key="3">
    <source>
        <dbReference type="PIRSR" id="PIRSR000390-2"/>
    </source>
</evidence>
<evidence type="ECO:0000256" key="5">
    <source>
        <dbReference type="SAM" id="MobiDB-lite"/>
    </source>
</evidence>
<dbReference type="AlphaFoldDB" id="A0A5C4X008"/>
<dbReference type="InterPro" id="IPR015422">
    <property type="entry name" value="PyrdxlP-dep_Trfase_small"/>
</dbReference>
<evidence type="ECO:0000313" key="6">
    <source>
        <dbReference type="EMBL" id="TNM54074.1"/>
    </source>
</evidence>
<comment type="similarity">
    <text evidence="4">Belongs to the DegT/DnrJ/EryC1 family.</text>
</comment>
<gene>
    <name evidence="6" type="ORF">FHQ09_12445</name>
</gene>
<protein>
    <submittedName>
        <fullName evidence="6">Aminotransferase class I/II-fold pyridoxal phosphate-dependent enzyme</fullName>
    </submittedName>
</protein>
<dbReference type="Gene3D" id="3.40.640.10">
    <property type="entry name" value="Type I PLP-dependent aspartate aminotransferase-like (Major domain)"/>
    <property type="match status" value="1"/>
</dbReference>
<keyword evidence="6" id="KW-0032">Aminotransferase</keyword>
<dbReference type="RefSeq" id="WP_139469069.1">
    <property type="nucleotide sequence ID" value="NZ_VDMQ01000007.1"/>
</dbReference>
<dbReference type="Proteomes" id="UP000314223">
    <property type="component" value="Unassembled WGS sequence"/>
</dbReference>
<dbReference type="CDD" id="cd00616">
    <property type="entry name" value="AHBA_syn"/>
    <property type="match status" value="1"/>
</dbReference>
<dbReference type="GO" id="GO:0000271">
    <property type="term" value="P:polysaccharide biosynthetic process"/>
    <property type="evidence" value="ECO:0007669"/>
    <property type="project" value="TreeGrafter"/>
</dbReference>
<feature type="active site" description="Proton acceptor" evidence="2">
    <location>
        <position position="210"/>
    </location>
</feature>
<evidence type="ECO:0000256" key="4">
    <source>
        <dbReference type="RuleBase" id="RU004508"/>
    </source>
</evidence>
<dbReference type="InterPro" id="IPR015424">
    <property type="entry name" value="PyrdxlP-dep_Trfase"/>
</dbReference>
<feature type="compositionally biased region" description="Low complexity" evidence="5">
    <location>
        <begin position="1"/>
        <end position="12"/>
    </location>
</feature>
<dbReference type="PANTHER" id="PTHR30244">
    <property type="entry name" value="TRANSAMINASE"/>
    <property type="match status" value="1"/>
</dbReference>
<dbReference type="InterPro" id="IPR015421">
    <property type="entry name" value="PyrdxlP-dep_Trfase_major"/>
</dbReference>
<dbReference type="InterPro" id="IPR000653">
    <property type="entry name" value="DegT/StrS_aminotransferase"/>
</dbReference>
<dbReference type="GO" id="GO:0030170">
    <property type="term" value="F:pyridoxal phosphate binding"/>
    <property type="evidence" value="ECO:0007669"/>
    <property type="project" value="TreeGrafter"/>
</dbReference>
<keyword evidence="3 4" id="KW-0663">Pyridoxal phosphate</keyword>
<evidence type="ECO:0000313" key="7">
    <source>
        <dbReference type="Proteomes" id="UP000314223"/>
    </source>
</evidence>
<comment type="cofactor">
    <cofactor evidence="1">
        <name>pyridoxal 5'-phosphate</name>
        <dbReference type="ChEBI" id="CHEBI:597326"/>
    </cofactor>
</comment>